<dbReference type="PROSITE" id="PS00107">
    <property type="entry name" value="PROTEIN_KINASE_ATP"/>
    <property type="match status" value="1"/>
</dbReference>
<protein>
    <recommendedName>
        <fullName evidence="1">non-specific serine/threonine protein kinase</fullName>
        <ecNumber evidence="1">2.7.11.1</ecNumber>
    </recommendedName>
</protein>
<keyword evidence="2" id="KW-0723">Serine/threonine-protein kinase</keyword>
<keyword evidence="3" id="KW-0597">Phosphoprotein</keyword>
<evidence type="ECO:0000313" key="16">
    <source>
        <dbReference type="Proteomes" id="UP000650582"/>
    </source>
</evidence>
<dbReference type="InterPro" id="IPR050236">
    <property type="entry name" value="Ser_Thr_kinase_AGC"/>
</dbReference>
<keyword evidence="5 11" id="KW-0547">Nucleotide-binding</keyword>
<evidence type="ECO:0000256" key="1">
    <source>
        <dbReference type="ARBA" id="ARBA00012513"/>
    </source>
</evidence>
<evidence type="ECO:0000256" key="11">
    <source>
        <dbReference type="PROSITE-ProRule" id="PRU10141"/>
    </source>
</evidence>
<dbReference type="InterPro" id="IPR017441">
    <property type="entry name" value="Protein_kinase_ATP_BS"/>
</dbReference>
<dbReference type="Gene3D" id="1.10.510.10">
    <property type="entry name" value="Transferase(Phosphotransferase) domain 1"/>
    <property type="match status" value="1"/>
</dbReference>
<evidence type="ECO:0000256" key="2">
    <source>
        <dbReference type="ARBA" id="ARBA00022527"/>
    </source>
</evidence>
<feature type="compositionally biased region" description="Pro residues" evidence="12">
    <location>
        <begin position="486"/>
        <end position="495"/>
    </location>
</feature>
<reference evidence="15" key="1">
    <citation type="submission" date="2020-09" db="EMBL/GenBank/DDBJ databases">
        <title>Comparative genome analyses of four rice-infecting Rhizoctonia solani isolates reveal extensive enrichment of homogalacturonan modification genes.</title>
        <authorList>
            <person name="Lee D.-Y."/>
            <person name="Jeon J."/>
            <person name="Kim K.-T."/>
            <person name="Cheong K."/>
            <person name="Song H."/>
            <person name="Choi G."/>
            <person name="Ko J."/>
            <person name="Opiyo S.O."/>
            <person name="Zuo S."/>
            <person name="Madhav S."/>
            <person name="Lee Y.-H."/>
            <person name="Wang G.-L."/>
        </authorList>
    </citation>
    <scope>NUCLEOTIDE SEQUENCE</scope>
    <source>
        <strain evidence="15">AG1-IA YN-7</strain>
    </source>
</reference>
<feature type="region of interest" description="Disordered" evidence="12">
    <location>
        <begin position="283"/>
        <end position="302"/>
    </location>
</feature>
<dbReference type="InterPro" id="IPR011009">
    <property type="entry name" value="Kinase-like_dom_sf"/>
</dbReference>
<comment type="catalytic activity">
    <reaction evidence="10">
        <text>L-seryl-[protein] + ATP = O-phospho-L-seryl-[protein] + ADP + H(+)</text>
        <dbReference type="Rhea" id="RHEA:17989"/>
        <dbReference type="Rhea" id="RHEA-COMP:9863"/>
        <dbReference type="Rhea" id="RHEA-COMP:11604"/>
        <dbReference type="ChEBI" id="CHEBI:15378"/>
        <dbReference type="ChEBI" id="CHEBI:29999"/>
        <dbReference type="ChEBI" id="CHEBI:30616"/>
        <dbReference type="ChEBI" id="CHEBI:83421"/>
        <dbReference type="ChEBI" id="CHEBI:456216"/>
        <dbReference type="EC" id="2.7.11.1"/>
    </reaction>
</comment>
<comment type="catalytic activity">
    <reaction evidence="9">
        <text>L-threonyl-[protein] + ATP = O-phospho-L-threonyl-[protein] + ADP + H(+)</text>
        <dbReference type="Rhea" id="RHEA:46608"/>
        <dbReference type="Rhea" id="RHEA-COMP:11060"/>
        <dbReference type="Rhea" id="RHEA-COMP:11605"/>
        <dbReference type="ChEBI" id="CHEBI:15378"/>
        <dbReference type="ChEBI" id="CHEBI:30013"/>
        <dbReference type="ChEBI" id="CHEBI:30616"/>
        <dbReference type="ChEBI" id="CHEBI:61977"/>
        <dbReference type="ChEBI" id="CHEBI:456216"/>
        <dbReference type="EC" id="2.7.11.1"/>
    </reaction>
</comment>
<organism evidence="15 16">
    <name type="scientific">Rhizoctonia solani</name>
    <dbReference type="NCBI Taxonomy" id="456999"/>
    <lineage>
        <taxon>Eukaryota</taxon>
        <taxon>Fungi</taxon>
        <taxon>Dikarya</taxon>
        <taxon>Basidiomycota</taxon>
        <taxon>Agaricomycotina</taxon>
        <taxon>Agaricomycetes</taxon>
        <taxon>Cantharellales</taxon>
        <taxon>Ceratobasidiaceae</taxon>
        <taxon>Rhizoctonia</taxon>
    </lineage>
</organism>
<feature type="compositionally biased region" description="Basic and acidic residues" evidence="12">
    <location>
        <begin position="1143"/>
        <end position="1170"/>
    </location>
</feature>
<accession>A0A8H7H4Q7</accession>
<dbReference type="PANTHER" id="PTHR24356">
    <property type="entry name" value="SERINE/THREONINE-PROTEIN KINASE"/>
    <property type="match status" value="1"/>
</dbReference>
<feature type="compositionally biased region" description="Basic and acidic residues" evidence="12">
    <location>
        <begin position="256"/>
        <end position="272"/>
    </location>
</feature>
<dbReference type="SMART" id="SM00220">
    <property type="entry name" value="S_TKc"/>
    <property type="match status" value="1"/>
</dbReference>
<gene>
    <name evidence="15" type="ORF">RHS04_06580</name>
</gene>
<feature type="region of interest" description="Disordered" evidence="12">
    <location>
        <begin position="317"/>
        <end position="432"/>
    </location>
</feature>
<feature type="region of interest" description="Disordered" evidence="12">
    <location>
        <begin position="1143"/>
        <end position="1177"/>
    </location>
</feature>
<dbReference type="Gene3D" id="3.30.200.20">
    <property type="entry name" value="Phosphorylase Kinase, domain 1"/>
    <property type="match status" value="1"/>
</dbReference>
<comment type="caution">
    <text evidence="15">The sequence shown here is derived from an EMBL/GenBank/DDBJ whole genome shotgun (WGS) entry which is preliminary data.</text>
</comment>
<feature type="compositionally biased region" description="Low complexity" evidence="12">
    <location>
        <begin position="10"/>
        <end position="21"/>
    </location>
</feature>
<dbReference type="EMBL" id="JACYCC010000074">
    <property type="protein sequence ID" value="KAF8676150.1"/>
    <property type="molecule type" value="Genomic_DNA"/>
</dbReference>
<evidence type="ECO:0000256" key="7">
    <source>
        <dbReference type="ARBA" id="ARBA00022840"/>
    </source>
</evidence>
<feature type="compositionally biased region" description="Pro residues" evidence="12">
    <location>
        <begin position="391"/>
        <end position="414"/>
    </location>
</feature>
<proteinExistence type="inferred from homology"/>
<dbReference type="GO" id="GO:0005524">
    <property type="term" value="F:ATP binding"/>
    <property type="evidence" value="ECO:0007669"/>
    <property type="project" value="UniProtKB-UniRule"/>
</dbReference>
<feature type="domain" description="AGC-kinase C-terminal" evidence="14">
    <location>
        <begin position="1030"/>
        <end position="1131"/>
    </location>
</feature>
<feature type="compositionally biased region" description="Polar residues" evidence="12">
    <location>
        <begin position="367"/>
        <end position="386"/>
    </location>
</feature>
<dbReference type="AlphaFoldDB" id="A0A8H7H4Q7"/>
<evidence type="ECO:0000256" key="3">
    <source>
        <dbReference type="ARBA" id="ARBA00022553"/>
    </source>
</evidence>
<evidence type="ECO:0000259" key="14">
    <source>
        <dbReference type="PROSITE" id="PS51285"/>
    </source>
</evidence>
<feature type="compositionally biased region" description="Low complexity" evidence="12">
    <location>
        <begin position="496"/>
        <end position="509"/>
    </location>
</feature>
<keyword evidence="4" id="KW-0808">Transferase</keyword>
<sequence length="1177" mass="128867">MQSAPAIIMPSSSRLPYSQSSRLPYPASNVAPAMASPITVNSHRNSTLVHRGFYDLLSLVPGTAGVGVGTRRGKVNDMWPHDELVPGQRYEDIGMGGPPPAPPPGGTFIPSTGVAVSPPTLASPKGKRRISKDMVSRPMGFVHLVHASDADQAEALLSRWGPDGIGKLGNPNWAQPIKTQIRSKQQERAVAEVMHAMDATPSTSSASALVLRVVNGMSTSTLTTSTVAPSTPGAEKTYSRLANSNSRLGLSPPLETQHEHSGEESTDAKAGHTSEGSEITIKGRSIVPHPPKQAQATVSPDLGQVEMVASPLVRREGVGIGHPIGPRSPGNPPQPRSPGRIAVPPRSPDRPMGPRPPGDSSAVPYSPAQSVPYSPTQPATPYTPQHTPWLPTTPPKPDFAPATPPKDFPPPTPPKRADLGYPISPKRDITPVTPKREFQPATMPLKRSTSRPLPIPAGGAIGAPEDPLAMFANELMRGVNGGASPIPIPGLPGSPPKSGLPGSPGTPGTIRIHPEGTPLPAPTPGAWGATAIKEDAEIANSPGTNSGGIGVPRGFTNSIIGGTGDKWATGPNVNRQYYHLIIGFVILTYSLPHWGSIKSNHSYPAPSKLFRPSLTTLDKAVSAKIYFENVYFPLLRLPPSREQRRLAMEAEMEQLNIPQHMRTQLRARWRANETAYLRERRRRVDQRSFVKLKTIGHGAFGVVSLVKEKDTGELYAMKQMRKVDMLRKGQEGHVRAERDVLKGAALVSSPTGADWIVRLFYSFQDQDHLYLVLEFMGGGDLLNLLIEKDIFEEDFAKFYIAEMILAIEQCHKQGFIHRDIKPDNFLFDPNGHIKLSDFGLATDLHWAHDTSYYEQQRRDLLHKHGIDLEDGETRTHKNRRMDKFEADRVMGGEGVFTWREKNRKKLAYSVCGTNSYMSPEVIRGQGYSFSCDWWSLGVIMFECLYGYPPFVSNSRHVTRQKILNWRTSLRFPPRPKISREGVDLMARLLCEPEDRIGAQGGLPPGMNRRSGFLGGSLDGADDIKAHPWFRDIDFARIHEQEAPFRPELQRPDDTKHFDTEIAPEVGAVKESSPPLSDIIQPLAPANGAPPDATRDPMLRHKVHGAHILETRKAFAFAGFTHKSPRKISYTTIDAILKPFEDNDAKRVPAAHGGDDEQRGRSTLREQETVGRGRAISM</sequence>
<evidence type="ECO:0000256" key="12">
    <source>
        <dbReference type="SAM" id="MobiDB-lite"/>
    </source>
</evidence>
<dbReference type="Proteomes" id="UP000650582">
    <property type="component" value="Unassembled WGS sequence"/>
</dbReference>
<evidence type="ECO:0000256" key="9">
    <source>
        <dbReference type="ARBA" id="ARBA00047899"/>
    </source>
</evidence>
<evidence type="ECO:0000313" key="15">
    <source>
        <dbReference type="EMBL" id="KAF8676150.1"/>
    </source>
</evidence>
<dbReference type="Pfam" id="PF00069">
    <property type="entry name" value="Pkinase"/>
    <property type="match status" value="2"/>
</dbReference>
<dbReference type="PANTHER" id="PTHR24356:SF400">
    <property type="entry name" value="SERINE_THREONINE-PROTEIN KINASE CBK1"/>
    <property type="match status" value="1"/>
</dbReference>
<evidence type="ECO:0000256" key="6">
    <source>
        <dbReference type="ARBA" id="ARBA00022777"/>
    </source>
</evidence>
<dbReference type="InterPro" id="IPR008271">
    <property type="entry name" value="Ser/Thr_kinase_AS"/>
</dbReference>
<dbReference type="PROSITE" id="PS51285">
    <property type="entry name" value="AGC_KINASE_CTER"/>
    <property type="match status" value="1"/>
</dbReference>
<name>A0A8H7H4Q7_9AGAM</name>
<feature type="domain" description="Protein kinase" evidence="13">
    <location>
        <begin position="689"/>
        <end position="1029"/>
    </location>
</feature>
<dbReference type="InterPro" id="IPR000719">
    <property type="entry name" value="Prot_kinase_dom"/>
</dbReference>
<dbReference type="InterPro" id="IPR059233">
    <property type="entry name" value="MobB_NdrA/B/Cbk1"/>
</dbReference>
<evidence type="ECO:0000256" key="10">
    <source>
        <dbReference type="ARBA" id="ARBA00048679"/>
    </source>
</evidence>
<dbReference type="SUPFAM" id="SSF56112">
    <property type="entry name" value="Protein kinase-like (PK-like)"/>
    <property type="match status" value="1"/>
</dbReference>
<dbReference type="FunFam" id="3.30.200.20:FF:000192">
    <property type="entry name" value="Serine/threonine-protein kinase cot-1"/>
    <property type="match status" value="1"/>
</dbReference>
<feature type="binding site" evidence="11">
    <location>
        <position position="718"/>
    </location>
    <ligand>
        <name>ATP</name>
        <dbReference type="ChEBI" id="CHEBI:30616"/>
    </ligand>
</feature>
<dbReference type="GO" id="GO:0004674">
    <property type="term" value="F:protein serine/threonine kinase activity"/>
    <property type="evidence" value="ECO:0007669"/>
    <property type="project" value="UniProtKB-KW"/>
</dbReference>
<comment type="similarity">
    <text evidence="8">Belongs to the protein kinase superfamily. STE Ser/Thr protein kinase family. COT1 subfamily.</text>
</comment>
<dbReference type="EC" id="2.7.11.1" evidence="1"/>
<dbReference type="CDD" id="cd05573">
    <property type="entry name" value="STKc_ROCK_NDR_like"/>
    <property type="match status" value="1"/>
</dbReference>
<dbReference type="CDD" id="cd21742">
    <property type="entry name" value="MobB_NDR_LATS-like"/>
    <property type="match status" value="1"/>
</dbReference>
<keyword evidence="7 11" id="KW-0067">ATP-binding</keyword>
<evidence type="ECO:0000256" key="5">
    <source>
        <dbReference type="ARBA" id="ARBA00022741"/>
    </source>
</evidence>
<dbReference type="PROSITE" id="PS00108">
    <property type="entry name" value="PROTEIN_KINASE_ST"/>
    <property type="match status" value="1"/>
</dbReference>
<dbReference type="PROSITE" id="PS50011">
    <property type="entry name" value="PROTEIN_KINASE_DOM"/>
    <property type="match status" value="1"/>
</dbReference>
<evidence type="ECO:0000259" key="13">
    <source>
        <dbReference type="PROSITE" id="PS50011"/>
    </source>
</evidence>
<feature type="region of interest" description="Disordered" evidence="12">
    <location>
        <begin position="486"/>
        <end position="514"/>
    </location>
</feature>
<evidence type="ECO:0000256" key="8">
    <source>
        <dbReference type="ARBA" id="ARBA00038271"/>
    </source>
</evidence>
<feature type="region of interest" description="Disordered" evidence="12">
    <location>
        <begin position="1"/>
        <end position="21"/>
    </location>
</feature>
<evidence type="ECO:0000256" key="4">
    <source>
        <dbReference type="ARBA" id="ARBA00022679"/>
    </source>
</evidence>
<dbReference type="GO" id="GO:0035556">
    <property type="term" value="P:intracellular signal transduction"/>
    <property type="evidence" value="ECO:0007669"/>
    <property type="project" value="TreeGrafter"/>
</dbReference>
<feature type="region of interest" description="Disordered" evidence="12">
    <location>
        <begin position="244"/>
        <end position="276"/>
    </location>
</feature>
<keyword evidence="6 15" id="KW-0418">Kinase</keyword>
<dbReference type="InterPro" id="IPR000961">
    <property type="entry name" value="AGC-kinase_C"/>
</dbReference>